<sequence length="383" mass="42497">MVTFKVLFCLFVLSECQNLFTSARSRNMRRCFDCVSVKSCESAVKFATMLHQGSLPEEQRETFYKAVCGYDAYEPNVPKVCCSDFPMIKTAAMHPRMNRGSSEETNLEDSIETHPNVDLLPSICGGIDGRRIINGHVAKLYEFPWMALIAYNTSIGTQFHCGGSVINSRYILTAAHCTINVYTGEFKKIAGVRIGEIDYNTDFDCQGSYPDRICESKIQDMYVEKIIPHENFFAQQPKADIALLRLADPITMYKNAAPICLPVYSELRNVNLTGLNGTVAGWGATEKETQSTILLKVQVPINTDGACAHDNNNGILCAGEELKDSCEGDSGGPLMVESDFNGSIRQVQYGIVSRGPRTCGSENPGVYTDVSKYMDWILDNIRK</sequence>
<gene>
    <name evidence="11" type="primary">LOC112044672</name>
</gene>
<dbReference type="GO" id="GO:0008233">
    <property type="term" value="F:peptidase activity"/>
    <property type="evidence" value="ECO:0007669"/>
    <property type="project" value="UniProtKB-KW"/>
</dbReference>
<evidence type="ECO:0000256" key="3">
    <source>
        <dbReference type="ARBA" id="ARBA00022801"/>
    </source>
</evidence>
<dbReference type="PROSITE" id="PS00134">
    <property type="entry name" value="TRYPSIN_HIS"/>
    <property type="match status" value="1"/>
</dbReference>
<feature type="signal peptide" evidence="8">
    <location>
        <begin position="1"/>
        <end position="16"/>
    </location>
</feature>
<feature type="chain" id="PRO_5045007067" description="CLIP domain-containing serine protease" evidence="8">
    <location>
        <begin position="17"/>
        <end position="383"/>
    </location>
</feature>
<evidence type="ECO:0000256" key="6">
    <source>
        <dbReference type="ARBA" id="ARBA00024195"/>
    </source>
</evidence>
<dbReference type="Pfam" id="PF12032">
    <property type="entry name" value="CLIP"/>
    <property type="match status" value="1"/>
</dbReference>
<dbReference type="GO" id="GO:0006508">
    <property type="term" value="P:proteolysis"/>
    <property type="evidence" value="ECO:0007669"/>
    <property type="project" value="UniProtKB-KW"/>
</dbReference>
<dbReference type="PROSITE" id="PS00135">
    <property type="entry name" value="TRYPSIN_SER"/>
    <property type="match status" value="1"/>
</dbReference>
<dbReference type="PRINTS" id="PR00722">
    <property type="entry name" value="CHYMOTRYPSIN"/>
</dbReference>
<dbReference type="InterPro" id="IPR038565">
    <property type="entry name" value="CLIP_sf"/>
</dbReference>
<keyword evidence="1 7" id="KW-0645">Protease</keyword>
<proteinExistence type="inferred from homology"/>
<evidence type="ECO:0000313" key="10">
    <source>
        <dbReference type="Proteomes" id="UP001652582"/>
    </source>
</evidence>
<dbReference type="Gene3D" id="3.30.1640.30">
    <property type="match status" value="1"/>
</dbReference>
<keyword evidence="3 7" id="KW-0378">Hydrolase</keyword>
<evidence type="ECO:0000256" key="7">
    <source>
        <dbReference type="RuleBase" id="RU363034"/>
    </source>
</evidence>
<dbReference type="Pfam" id="PF00089">
    <property type="entry name" value="Trypsin"/>
    <property type="match status" value="1"/>
</dbReference>
<dbReference type="SUPFAM" id="SSF50494">
    <property type="entry name" value="Trypsin-like serine proteases"/>
    <property type="match status" value="1"/>
</dbReference>
<accession>A0ABM3LTS9</accession>
<evidence type="ECO:0000259" key="9">
    <source>
        <dbReference type="PROSITE" id="PS50240"/>
    </source>
</evidence>
<dbReference type="RefSeq" id="XP_052742464.1">
    <property type="nucleotide sequence ID" value="XM_052886504.1"/>
</dbReference>
<dbReference type="InterPro" id="IPR022700">
    <property type="entry name" value="CLIP"/>
</dbReference>
<feature type="domain" description="Peptidase S1" evidence="9">
    <location>
        <begin position="132"/>
        <end position="382"/>
    </location>
</feature>
<dbReference type="InterPro" id="IPR001314">
    <property type="entry name" value="Peptidase_S1A"/>
</dbReference>
<keyword evidence="4 7" id="KW-0720">Serine protease</keyword>
<organism evidence="10 11">
    <name type="scientific">Bicyclus anynana</name>
    <name type="common">Squinting bush brown butterfly</name>
    <dbReference type="NCBI Taxonomy" id="110368"/>
    <lineage>
        <taxon>Eukaryota</taxon>
        <taxon>Metazoa</taxon>
        <taxon>Ecdysozoa</taxon>
        <taxon>Arthropoda</taxon>
        <taxon>Hexapoda</taxon>
        <taxon>Insecta</taxon>
        <taxon>Pterygota</taxon>
        <taxon>Neoptera</taxon>
        <taxon>Endopterygota</taxon>
        <taxon>Lepidoptera</taxon>
        <taxon>Glossata</taxon>
        <taxon>Ditrysia</taxon>
        <taxon>Papilionoidea</taxon>
        <taxon>Nymphalidae</taxon>
        <taxon>Satyrinae</taxon>
        <taxon>Satyrini</taxon>
        <taxon>Mycalesina</taxon>
        <taxon>Bicyclus</taxon>
    </lineage>
</organism>
<dbReference type="Gene3D" id="2.40.10.10">
    <property type="entry name" value="Trypsin-like serine proteases"/>
    <property type="match status" value="2"/>
</dbReference>
<dbReference type="SMART" id="SM00020">
    <property type="entry name" value="Tryp_SPc"/>
    <property type="match status" value="1"/>
</dbReference>
<dbReference type="InterPro" id="IPR001254">
    <property type="entry name" value="Trypsin_dom"/>
</dbReference>
<keyword evidence="2 8" id="KW-0732">Signal</keyword>
<dbReference type="PROSITE" id="PS50240">
    <property type="entry name" value="TRYPSIN_DOM"/>
    <property type="match status" value="1"/>
</dbReference>
<dbReference type="InterPro" id="IPR009003">
    <property type="entry name" value="Peptidase_S1_PA"/>
</dbReference>
<protein>
    <recommendedName>
        <fullName evidence="8">CLIP domain-containing serine protease</fullName>
        <ecNumber evidence="7">3.4.21.-</ecNumber>
    </recommendedName>
</protein>
<dbReference type="PANTHER" id="PTHR24258">
    <property type="entry name" value="SERINE PROTEASE-RELATED"/>
    <property type="match status" value="1"/>
</dbReference>
<reference evidence="11" key="1">
    <citation type="submission" date="2025-08" db="UniProtKB">
        <authorList>
            <consortium name="RefSeq"/>
        </authorList>
    </citation>
    <scope>IDENTIFICATION</scope>
</reference>
<dbReference type="GeneID" id="112044672"/>
<evidence type="ECO:0000313" key="11">
    <source>
        <dbReference type="RefSeq" id="XP_052742464.1"/>
    </source>
</evidence>
<comment type="domain">
    <text evidence="8">The clip domain consists of 35-55 residues which are 'knitted' together usually by 3 conserved disulfide bonds forming a clip-like compact structure.</text>
</comment>
<keyword evidence="10" id="KW-1185">Reference proteome</keyword>
<keyword evidence="8" id="KW-0964">Secreted</keyword>
<dbReference type="Proteomes" id="UP001652582">
    <property type="component" value="Chromosome 17"/>
</dbReference>
<dbReference type="InterPro" id="IPR018114">
    <property type="entry name" value="TRYPSIN_HIS"/>
</dbReference>
<dbReference type="InterPro" id="IPR033116">
    <property type="entry name" value="TRYPSIN_SER"/>
</dbReference>
<evidence type="ECO:0000256" key="2">
    <source>
        <dbReference type="ARBA" id="ARBA00022729"/>
    </source>
</evidence>
<evidence type="ECO:0000256" key="8">
    <source>
        <dbReference type="RuleBase" id="RU366078"/>
    </source>
</evidence>
<evidence type="ECO:0000256" key="4">
    <source>
        <dbReference type="ARBA" id="ARBA00022825"/>
    </source>
</evidence>
<comment type="similarity">
    <text evidence="6 8">Belongs to the peptidase S1 family. CLIP subfamily.</text>
</comment>
<keyword evidence="5" id="KW-1015">Disulfide bond</keyword>
<dbReference type="EC" id="3.4.21.-" evidence="7"/>
<dbReference type="CDD" id="cd00190">
    <property type="entry name" value="Tryp_SPc"/>
    <property type="match status" value="1"/>
</dbReference>
<dbReference type="PANTHER" id="PTHR24258:SF144">
    <property type="entry name" value="GH14088P"/>
    <property type="match status" value="1"/>
</dbReference>
<evidence type="ECO:0000256" key="5">
    <source>
        <dbReference type="ARBA" id="ARBA00023157"/>
    </source>
</evidence>
<dbReference type="InterPro" id="IPR043504">
    <property type="entry name" value="Peptidase_S1_PA_chymotrypsin"/>
</dbReference>
<comment type="subcellular location">
    <subcellularLocation>
        <location evidence="8">Secreted</location>
    </subcellularLocation>
</comment>
<evidence type="ECO:0000256" key="1">
    <source>
        <dbReference type="ARBA" id="ARBA00022670"/>
    </source>
</evidence>
<name>A0ABM3LTS9_BICAN</name>